<sequence>MSRNASSPSPGPRRPAWSSHLRQLSRVSVERPLEQMPPPSPDLGSSQSTVRDMPPPTSKTPRRDRKCTVTVNDSLARDEVLLNLELLGEDYKPDSLVSIEVIKSDSDKAPQTAFAKHLHHDGNKDAGASAGNPKAAEPAQRYICIAKDMPKELKARLPTVEVYVAKHIADAFGMKKGTQVVLAPVDADNPATEASYVELSFKDQYLSRSDMWRLAISEMAERTVYKGQMLLFLGTIKAQVIAVYVDGRKVQSAFFGHNTRPIFRSESARYVLFIQMAREMWDFDSDGSGEIMFNKVVNGFLPALFKKWAVLKVKHLVTIVLFARVEYDLGLSTELSSAALHNDYFTGVQPSGERRPYKDFYRVVVSAMASGEWTKILYQLKREFNYFRRDISIHHYRNLSGLSTAEVGLGKETSPNRIKAESSRAIHGNFLEAINMASTLYARDYIDRDLMRTGISVAVISPSPGVFEVDYEALLRTTESLVGNGIGIDLICIPKLPLHSVPLFKYKNPQRLDRTKSKPKLMLSRASTPAHATPLVGSYSSTNLSTSFSPGTGTDITIRGGSNSSGSYRDEWHYAVPQWLHVSYWTGTSEEALSYQGIALSVCATSQQPGSGEFPIRCRMYDLQMRSVLETNEIETKSLFSDPSFPQAVLQTGNASRSNPYVGIRNLKVPELLFDHVYGFQKFAPDRLVSKSSAKSIWKQLQEYDESRARLPTFRQSHSNSRLNRELETGSRRPMFDDSGMLGTSYTDRKASTATVISNIIHTADREVPERPRADSLVRRGSDYTDANSKVSPMKTPSFLRKISLGQRGFGIAAPKAAVAEVTITTAEGTKTHEPTSRMTPIKPPPARPGSRQTSSSSTTFTSSSSKDNAGAGLLRVASSSRLAPDTPTRPIIIRSAQNSSDATQMMAGSVLASTLRADVPVDDRDLKRSEAIRKEDEQKIFTSKLLAGEVPVLPTTLSPSTALSPWLTVLNPCNPDTNRIDATTLYSRWQHVFPRPSDMRVMKWKALCSPAAVPLTTEYFPTKAQLDTEYQRQPYNVSQEIDDELQEEPRSRDELLRELVGLRFAQGFQVVVGPSVAKAFGQKQVKLAEVFSRQHTAEDGTSIFMSVGNTIHQLSCVNGTEVEVNIFVRKPTDSTNPFSDYGHQYKPAIRTLLDSDYSTYAYDMALSRRSDINWNYLDSYIAGLNQELTDNVRFWRTRFVLIPVAGRTSKNTSADNEEELRIEGIRKLAQTWQKYRYSPEEKRYQGTGSRRKKAPTPLDIVYRTEDPSIVIAAELETLPLLEGTEGVSRKGQLVTNRELFSKHKFNMAALAEAIQQPVENGGVRMQNRRWHLRLHYNCFIGSDMTSWLLENFEDLEDREEAEAFGKRLTVNDEDRQKGQERDREGGGKESKKEGGLFVHVERRHPFRDGQYFYQISSEYAKPHPPSWFNSRRKDMVPPSVPSTPMTDVAHRDLGRPGFSRPTSLHEETSPISGATTPTVVGANNVKRPRVVLSKVMKYDVDHRKRSYRPEVVDLHYDRLHNPDNCYHIRVDWMNVTAKLIEDAVEFWAREAAQYGLRLVELPIAEACAITDMHPFRRPYTIKLAHPPPNQHPVTYYDPSSLVPQSQPGQHFYEKAILKKFDFVLDMEAASNYPSNVDVSYSWGKPDYRYSQYIHRSGTVVCEVTDEGDFLLLANRLYSNRAISAREREARISSHDRSAGPPSVAGMTGYTPYGIAEPTPISSPSVKPFFGSASPVVRATSVPIEAGSHPAFRPSGLNPNTSSDRTHSIANPVPITDPEIIKDELEAFCLDAAALEQFYKELRRDMSTPKSTPGTVSSGVGTVPDAHIPALGLPPGVLSEGGGGTPRVASPAVNLLRRGSVQDGILGLRFGGNSER</sequence>
<feature type="compositionally biased region" description="Low complexity" evidence="5">
    <location>
        <begin position="1"/>
        <end position="19"/>
    </location>
</feature>
<dbReference type="Pfam" id="PF00610">
    <property type="entry name" value="DEP"/>
    <property type="match status" value="1"/>
</dbReference>
<accession>A0A420YDP1</accession>
<dbReference type="EMBL" id="QVQW01000018">
    <property type="protein sequence ID" value="RKU45897.1"/>
    <property type="molecule type" value="Genomic_DNA"/>
</dbReference>
<evidence type="ECO:0000256" key="5">
    <source>
        <dbReference type="SAM" id="MobiDB-lite"/>
    </source>
</evidence>
<feature type="region of interest" description="Disordered" evidence="5">
    <location>
        <begin position="826"/>
        <end position="900"/>
    </location>
</feature>
<organism evidence="7 8">
    <name type="scientific">Coniochaeta pulveracea</name>
    <dbReference type="NCBI Taxonomy" id="177199"/>
    <lineage>
        <taxon>Eukaryota</taxon>
        <taxon>Fungi</taxon>
        <taxon>Dikarya</taxon>
        <taxon>Ascomycota</taxon>
        <taxon>Pezizomycotina</taxon>
        <taxon>Sordariomycetes</taxon>
        <taxon>Sordariomycetidae</taxon>
        <taxon>Coniochaetales</taxon>
        <taxon>Coniochaetaceae</taxon>
        <taxon>Coniochaeta</taxon>
    </lineage>
</organism>
<dbReference type="Pfam" id="PF19418">
    <property type="entry name" value="DEPDC5_CTD"/>
    <property type="match status" value="1"/>
</dbReference>
<feature type="region of interest" description="Disordered" evidence="5">
    <location>
        <begin position="1747"/>
        <end position="1771"/>
    </location>
</feature>
<proteinExistence type="inferred from homology"/>
<feature type="compositionally biased region" description="Polar residues" evidence="5">
    <location>
        <begin position="1470"/>
        <end position="1479"/>
    </location>
</feature>
<comment type="subcellular location">
    <subcellularLocation>
        <location evidence="1">Vacuole membrane</location>
        <topology evidence="1">Peripheral membrane protein</topology>
    </subcellularLocation>
</comment>
<feature type="domain" description="DEP" evidence="6">
    <location>
        <begin position="1320"/>
        <end position="1418"/>
    </location>
</feature>
<dbReference type="GO" id="GO:0005096">
    <property type="term" value="F:GTPase activator activity"/>
    <property type="evidence" value="ECO:0007669"/>
    <property type="project" value="InterPro"/>
</dbReference>
<evidence type="ECO:0000313" key="8">
    <source>
        <dbReference type="Proteomes" id="UP000275385"/>
    </source>
</evidence>
<evidence type="ECO:0000259" key="6">
    <source>
        <dbReference type="PROSITE" id="PS50186"/>
    </source>
</evidence>
<feature type="compositionally biased region" description="Basic and acidic residues" evidence="5">
    <location>
        <begin position="768"/>
        <end position="783"/>
    </location>
</feature>
<feature type="compositionally biased region" description="Low complexity" evidence="5">
    <location>
        <begin position="854"/>
        <end position="866"/>
    </location>
</feature>
<feature type="compositionally biased region" description="Basic and acidic residues" evidence="5">
    <location>
        <begin position="1366"/>
        <end position="1395"/>
    </location>
</feature>
<dbReference type="Pfam" id="PF12257">
    <property type="entry name" value="IML1"/>
    <property type="match status" value="1"/>
</dbReference>
<comment type="similarity">
    <text evidence="2">Belongs to the IML1 family.</text>
</comment>
<dbReference type="SMART" id="SM00049">
    <property type="entry name" value="DEP"/>
    <property type="match status" value="1"/>
</dbReference>
<dbReference type="GO" id="GO:0035556">
    <property type="term" value="P:intracellular signal transduction"/>
    <property type="evidence" value="ECO:0007669"/>
    <property type="project" value="InterPro"/>
</dbReference>
<dbReference type="GO" id="GO:0010508">
    <property type="term" value="P:positive regulation of autophagy"/>
    <property type="evidence" value="ECO:0007669"/>
    <property type="project" value="TreeGrafter"/>
</dbReference>
<evidence type="ECO:0000256" key="2">
    <source>
        <dbReference type="ARBA" id="ARBA00005643"/>
    </source>
</evidence>
<dbReference type="PROSITE" id="PS50186">
    <property type="entry name" value="DEP"/>
    <property type="match status" value="1"/>
</dbReference>
<dbReference type="InterPro" id="IPR048255">
    <property type="entry name" value="IML1_N"/>
</dbReference>
<dbReference type="InterPro" id="IPR036390">
    <property type="entry name" value="WH_DNA-bd_sf"/>
</dbReference>
<protein>
    <recommendedName>
        <fullName evidence="3">Vacuolar membrane-associated protein IML1</fullName>
    </recommendedName>
    <alternativeName>
        <fullName evidence="4">Vacuolar membrane-associated protein iml1</fullName>
    </alternativeName>
</protein>
<dbReference type="InterPro" id="IPR027244">
    <property type="entry name" value="IML1"/>
</dbReference>
<dbReference type="InterPro" id="IPR045838">
    <property type="entry name" value="DEPDC5_CTD"/>
</dbReference>
<name>A0A420YDP1_9PEZI</name>
<dbReference type="SUPFAM" id="SSF46785">
    <property type="entry name" value="Winged helix' DNA-binding domain"/>
    <property type="match status" value="1"/>
</dbReference>
<evidence type="ECO:0000256" key="3">
    <source>
        <dbReference type="ARBA" id="ARBA00018529"/>
    </source>
</evidence>
<feature type="region of interest" description="Disordered" evidence="5">
    <location>
        <begin position="1366"/>
        <end position="1397"/>
    </location>
</feature>
<evidence type="ECO:0000313" key="7">
    <source>
        <dbReference type="EMBL" id="RKU45897.1"/>
    </source>
</evidence>
<dbReference type="GO" id="GO:0005774">
    <property type="term" value="C:vacuolar membrane"/>
    <property type="evidence" value="ECO:0007669"/>
    <property type="project" value="UniProtKB-SubCell"/>
</dbReference>
<dbReference type="InterPro" id="IPR000591">
    <property type="entry name" value="DEP_dom"/>
</dbReference>
<reference evidence="7 8" key="1">
    <citation type="submission" date="2018-08" db="EMBL/GenBank/DDBJ databases">
        <title>Draft genome of the lignicolous fungus Coniochaeta pulveracea.</title>
        <authorList>
            <person name="Borstlap C.J."/>
            <person name="De Witt R.N."/>
            <person name="Botha A."/>
            <person name="Volschenk H."/>
        </authorList>
    </citation>
    <scope>NUCLEOTIDE SEQUENCE [LARGE SCALE GENOMIC DNA]</scope>
    <source>
        <strain evidence="7 8">CAB683</strain>
    </source>
</reference>
<dbReference type="PANTHER" id="PTHR13179:SF8">
    <property type="entry name" value="GATOR COMPLEX PROTEIN DEPDC5"/>
    <property type="match status" value="1"/>
</dbReference>
<dbReference type="OrthoDB" id="39497at2759"/>
<dbReference type="Proteomes" id="UP000275385">
    <property type="component" value="Unassembled WGS sequence"/>
</dbReference>
<feature type="region of interest" description="Disordered" evidence="5">
    <location>
        <begin position="715"/>
        <end position="739"/>
    </location>
</feature>
<keyword evidence="8" id="KW-1185">Reference proteome</keyword>
<comment type="caution">
    <text evidence="7">The sequence shown here is derived from an EMBL/GenBank/DDBJ whole genome shotgun (WGS) entry which is preliminary data.</text>
</comment>
<dbReference type="Gene3D" id="1.10.10.10">
    <property type="entry name" value="Winged helix-like DNA-binding domain superfamily/Winged helix DNA-binding domain"/>
    <property type="match status" value="1"/>
</dbReference>
<dbReference type="CDD" id="cd04449">
    <property type="entry name" value="DEP_DEPDC5-like"/>
    <property type="match status" value="1"/>
</dbReference>
<dbReference type="STRING" id="177199.A0A420YDP1"/>
<dbReference type="InterPro" id="IPR036388">
    <property type="entry name" value="WH-like_DNA-bd_sf"/>
</dbReference>
<feature type="region of interest" description="Disordered" evidence="5">
    <location>
        <begin position="1"/>
        <end position="70"/>
    </location>
</feature>
<evidence type="ECO:0000256" key="1">
    <source>
        <dbReference type="ARBA" id="ARBA00004148"/>
    </source>
</evidence>
<gene>
    <name evidence="7" type="primary">IML1</name>
    <name evidence="7" type="ORF">DL546_008469</name>
</gene>
<feature type="compositionally biased region" description="Basic and acidic residues" evidence="5">
    <location>
        <begin position="723"/>
        <end position="736"/>
    </location>
</feature>
<dbReference type="GO" id="GO:1904262">
    <property type="term" value="P:negative regulation of TORC1 signaling"/>
    <property type="evidence" value="ECO:0007669"/>
    <property type="project" value="TreeGrafter"/>
</dbReference>
<feature type="region of interest" description="Disordered" evidence="5">
    <location>
        <begin position="768"/>
        <end position="792"/>
    </location>
</feature>
<dbReference type="PANTHER" id="PTHR13179">
    <property type="entry name" value="DEP DOMAIN CONTAINING PROTEIN 5"/>
    <property type="match status" value="1"/>
</dbReference>
<dbReference type="GO" id="GO:1990130">
    <property type="term" value="C:GATOR1 complex"/>
    <property type="evidence" value="ECO:0007669"/>
    <property type="project" value="TreeGrafter"/>
</dbReference>
<evidence type="ECO:0000256" key="4">
    <source>
        <dbReference type="ARBA" id="ARBA00021881"/>
    </source>
</evidence>
<feature type="region of interest" description="Disordered" evidence="5">
    <location>
        <begin position="1461"/>
        <end position="1481"/>
    </location>
</feature>